<dbReference type="GO" id="GO:0000139">
    <property type="term" value="C:Golgi membrane"/>
    <property type="evidence" value="ECO:0007669"/>
    <property type="project" value="UniProtKB-SubCell"/>
</dbReference>
<evidence type="ECO:0000313" key="16">
    <source>
        <dbReference type="EMBL" id="KAA8896210.1"/>
    </source>
</evidence>
<feature type="compositionally biased region" description="Low complexity" evidence="10">
    <location>
        <begin position="40"/>
        <end position="58"/>
    </location>
</feature>
<dbReference type="InterPro" id="IPR007123">
    <property type="entry name" value="Gelsolin-like_dom"/>
</dbReference>
<feature type="region of interest" description="Disordered" evidence="10">
    <location>
        <begin position="141"/>
        <end position="165"/>
    </location>
</feature>
<dbReference type="FunCoup" id="A0A5J5ELB5">
    <property type="interactions" value="143"/>
</dbReference>
<dbReference type="PANTHER" id="PTHR13803:SF4">
    <property type="entry name" value="SECRETORY 24CD, ISOFORM C"/>
    <property type="match status" value="1"/>
</dbReference>
<evidence type="ECO:0000256" key="10">
    <source>
        <dbReference type="SAM" id="MobiDB-lite"/>
    </source>
</evidence>
<dbReference type="OrthoDB" id="49016at2759"/>
<dbReference type="PANTHER" id="PTHR13803">
    <property type="entry name" value="SEC24-RELATED PROTEIN"/>
    <property type="match status" value="1"/>
</dbReference>
<accession>A0A5J5ELB5</accession>
<dbReference type="GO" id="GO:0008270">
    <property type="term" value="F:zinc ion binding"/>
    <property type="evidence" value="ECO:0007669"/>
    <property type="project" value="InterPro"/>
</dbReference>
<feature type="compositionally biased region" description="Pro residues" evidence="10">
    <location>
        <begin position="75"/>
        <end position="95"/>
    </location>
</feature>
<feature type="domain" description="Zinc finger Sec23/Sec24-type" evidence="12">
    <location>
        <begin position="319"/>
        <end position="358"/>
    </location>
</feature>
<dbReference type="SUPFAM" id="SSF82919">
    <property type="entry name" value="Zn-finger domain of Sec23/24"/>
    <property type="match status" value="1"/>
</dbReference>
<evidence type="ECO:0000256" key="4">
    <source>
        <dbReference type="ARBA" id="ARBA00008334"/>
    </source>
</evidence>
<evidence type="ECO:0000256" key="3">
    <source>
        <dbReference type="ARBA" id="ARBA00004397"/>
    </source>
</evidence>
<keyword evidence="7" id="KW-0653">Protein transport</keyword>
<dbReference type="SUPFAM" id="SSF81995">
    <property type="entry name" value="beta-sandwich domain of Sec23/24"/>
    <property type="match status" value="1"/>
</dbReference>
<keyword evidence="5" id="KW-0813">Transport</keyword>
<comment type="caution">
    <text evidence="16">The sequence shown here is derived from an EMBL/GenBank/DDBJ whole genome shotgun (WGS) entry which is preliminary data.</text>
</comment>
<evidence type="ECO:0000256" key="8">
    <source>
        <dbReference type="ARBA" id="ARBA00023329"/>
    </source>
</evidence>
<dbReference type="GO" id="GO:0030127">
    <property type="term" value="C:COPII vesicle coat"/>
    <property type="evidence" value="ECO:0007669"/>
    <property type="project" value="InterPro"/>
</dbReference>
<dbReference type="GO" id="GO:0090110">
    <property type="term" value="P:COPII-coated vesicle cargo loading"/>
    <property type="evidence" value="ECO:0007669"/>
    <property type="project" value="TreeGrafter"/>
</dbReference>
<feature type="domain" description="Sec23/Sec24 beta-sandwich" evidence="15">
    <location>
        <begin position="665"/>
        <end position="751"/>
    </location>
</feature>
<name>A0A5J5ELB5_9PEZI</name>
<comment type="subcellular location">
    <subcellularLocation>
        <location evidence="2">Cytoplasmic vesicle</location>
        <location evidence="2">COPII-coated vesicle membrane</location>
        <topology evidence="2">Peripheral membrane protein</topology>
        <orientation evidence="2">Cytoplasmic side</orientation>
    </subcellularLocation>
    <subcellularLocation>
        <location evidence="3">Endoplasmic reticulum membrane</location>
        <topology evidence="3">Peripheral membrane protein</topology>
        <orientation evidence="3">Cytoplasmic side</orientation>
    </subcellularLocation>
    <subcellularLocation>
        <location evidence="1">Golgi apparatus membrane</location>
        <topology evidence="1">Peripheral membrane protein</topology>
        <orientation evidence="1">Cytoplasmic side</orientation>
    </subcellularLocation>
</comment>
<organism evidence="16 17">
    <name type="scientific">Sphaerosporella brunnea</name>
    <dbReference type="NCBI Taxonomy" id="1250544"/>
    <lineage>
        <taxon>Eukaryota</taxon>
        <taxon>Fungi</taxon>
        <taxon>Dikarya</taxon>
        <taxon>Ascomycota</taxon>
        <taxon>Pezizomycotina</taxon>
        <taxon>Pezizomycetes</taxon>
        <taxon>Pezizales</taxon>
        <taxon>Pyronemataceae</taxon>
        <taxon>Sphaerosporella</taxon>
    </lineage>
</organism>
<evidence type="ECO:0008006" key="18">
    <source>
        <dbReference type="Google" id="ProtNLM"/>
    </source>
</evidence>
<dbReference type="InterPro" id="IPR050550">
    <property type="entry name" value="SEC23_SEC24_subfamily"/>
</dbReference>
<dbReference type="InterPro" id="IPR036174">
    <property type="entry name" value="Znf_Sec23_Sec24_sf"/>
</dbReference>
<keyword evidence="8" id="KW-0968">Cytoplasmic vesicle</keyword>
<evidence type="ECO:0000256" key="9">
    <source>
        <dbReference type="ARBA" id="ARBA00025471"/>
    </source>
</evidence>
<dbReference type="SUPFAM" id="SSF82754">
    <property type="entry name" value="C-terminal, gelsolin-like domain of Sec23/24"/>
    <property type="match status" value="1"/>
</dbReference>
<evidence type="ECO:0000313" key="17">
    <source>
        <dbReference type="Proteomes" id="UP000326924"/>
    </source>
</evidence>
<dbReference type="Pfam" id="PF00626">
    <property type="entry name" value="Gelsolin"/>
    <property type="match status" value="1"/>
</dbReference>
<evidence type="ECO:0000256" key="2">
    <source>
        <dbReference type="ARBA" id="ARBA00004299"/>
    </source>
</evidence>
<evidence type="ECO:0000256" key="7">
    <source>
        <dbReference type="ARBA" id="ARBA00022927"/>
    </source>
</evidence>
<evidence type="ECO:0000259" key="13">
    <source>
        <dbReference type="Pfam" id="PF04811"/>
    </source>
</evidence>
<evidence type="ECO:0000256" key="6">
    <source>
        <dbReference type="ARBA" id="ARBA00022892"/>
    </source>
</evidence>
<feature type="domain" description="Gelsolin-like" evidence="11">
    <location>
        <begin position="891"/>
        <end position="965"/>
    </location>
</feature>
<feature type="domain" description="Sec23/Sec24 trunk" evidence="13">
    <location>
        <begin position="408"/>
        <end position="658"/>
    </location>
</feature>
<comment type="similarity">
    <text evidence="4">Belongs to the SEC23/SEC24 family. SEC24 subfamily.</text>
</comment>
<dbReference type="Gene3D" id="3.40.20.10">
    <property type="entry name" value="Severin"/>
    <property type="match status" value="1"/>
</dbReference>
<dbReference type="SUPFAM" id="SSF81811">
    <property type="entry name" value="Helical domain of Sec23/24"/>
    <property type="match status" value="1"/>
</dbReference>
<dbReference type="EMBL" id="VXIS01000223">
    <property type="protein sequence ID" value="KAA8896210.1"/>
    <property type="molecule type" value="Genomic_DNA"/>
</dbReference>
<feature type="domain" description="Sec23/Sec24 helical" evidence="14">
    <location>
        <begin position="762"/>
        <end position="863"/>
    </location>
</feature>
<dbReference type="InterPro" id="IPR036180">
    <property type="entry name" value="Gelsolin-like_dom_sf"/>
</dbReference>
<dbReference type="InterPro" id="IPR036465">
    <property type="entry name" value="vWFA_dom_sf"/>
</dbReference>
<dbReference type="Gene3D" id="3.40.50.410">
    <property type="entry name" value="von Willebrand factor, type A domain"/>
    <property type="match status" value="1"/>
</dbReference>
<reference evidence="16 17" key="1">
    <citation type="submission" date="2019-09" db="EMBL/GenBank/DDBJ databases">
        <title>Draft genome of the ectomycorrhizal ascomycete Sphaerosporella brunnea.</title>
        <authorList>
            <consortium name="DOE Joint Genome Institute"/>
            <person name="Benucci G.M."/>
            <person name="Marozzi G."/>
            <person name="Antonielli L."/>
            <person name="Sanchez S."/>
            <person name="Marco P."/>
            <person name="Wang X."/>
            <person name="Falini L.B."/>
            <person name="Barry K."/>
            <person name="Haridas S."/>
            <person name="Lipzen A."/>
            <person name="Labutti K."/>
            <person name="Grigoriev I.V."/>
            <person name="Murat C."/>
            <person name="Martin F."/>
            <person name="Albertini E."/>
            <person name="Donnini D."/>
            <person name="Bonito G."/>
        </authorList>
    </citation>
    <scope>NUCLEOTIDE SEQUENCE [LARGE SCALE GENOMIC DNA]</scope>
    <source>
        <strain evidence="16 17">Sb_GMNB300</strain>
    </source>
</reference>
<dbReference type="InterPro" id="IPR006900">
    <property type="entry name" value="Sec23/24_helical_dom"/>
</dbReference>
<dbReference type="SUPFAM" id="SSF53300">
    <property type="entry name" value="vWA-like"/>
    <property type="match status" value="1"/>
</dbReference>
<keyword evidence="6" id="KW-0931">ER-Golgi transport</keyword>
<dbReference type="Gene3D" id="1.20.120.730">
    <property type="entry name" value="Sec23/Sec24 helical domain"/>
    <property type="match status" value="1"/>
</dbReference>
<dbReference type="GO" id="GO:0006886">
    <property type="term" value="P:intracellular protein transport"/>
    <property type="evidence" value="ECO:0007669"/>
    <property type="project" value="InterPro"/>
</dbReference>
<evidence type="ECO:0000259" key="11">
    <source>
        <dbReference type="Pfam" id="PF00626"/>
    </source>
</evidence>
<feature type="region of interest" description="Disordered" evidence="10">
    <location>
        <begin position="1"/>
        <end position="115"/>
    </location>
</feature>
<dbReference type="AlphaFoldDB" id="A0A5J5ELB5"/>
<proteinExistence type="inferred from homology"/>
<evidence type="ECO:0000259" key="14">
    <source>
        <dbReference type="Pfam" id="PF04815"/>
    </source>
</evidence>
<evidence type="ECO:0000256" key="5">
    <source>
        <dbReference type="ARBA" id="ARBA00022448"/>
    </source>
</evidence>
<sequence length="1052" mass="115777">MADMGMFHALGQNDDPNDPNSRHNVAPPHFRAQPAPPPAGYQQAGAPSFVGQQPQPQYGLPPQPSPYQQQQSPHGAPPPSISPYPPPQQHSPYGPPQNAYGPPQQQHGGYDPVGGLAQQMSQVDLMSQQVGTVSKAFKKKGRAYHQLDQSPDAMGGGPNMPPFSPNVGDNLQPGFLMHQQQSMVSPMTPGGTQFPMQAGPNFMPQHPGSSGVSSTGGKIDPLLIPSIPAARDRAIEHFRTTVFPTNSRLAPPNASSDFIAIDQQNASPRICRLTMNAVPTTAEVLNMTHLPLALQIQPLAKPKPGEEPIPVLDFGEMGPPRCRRCRTYINPFMTFVAGGSKFQCNMCLFPNNEVPSEYYSPIDMSGGRMDREQRPELMRGTVEFVVPKEYWVKKYDSLPPADGKGGYPMRYLFLIDATEGAINRGSLEATVAGIREALYGESAYEDVAEGEVSEDGTKRRLPEGCKVSICTFDKEVHFYNLNPSLDQAQMVVMPDIEEPFLPFQEGLFVDPYESRSVIEHLLDNLPSFFVHLKNPEPALLPALTAALSALEKTGGKIICSLSTLPTWGPNRLVLREDTKIYGTDKEKTLFKTEQVAWRMVAGKMVEAGVGVDFFMTPSAYIDLAAIGHVAATTGGETFFYPNFVKERDSKKLADELCHTFHRATGYQALMKVRCSNGLQVTAYHGNFFQTGVSSADVEFSNIDEDKAVAVMFSHDGKLDPKLDAHFQSALLYTTKSGERRVRCSNVVAAVTEQVRDVVRWADQDAVLGVMAREAASRMIEKPLKEIRGALTEKCVEILAAYRKHCSSASGNPPGQLILPESLKEFSMYVLALLKCRGFRGGSVSSDLRVHSMRMLKAMSALELQLYLYPRIIPIHNMADNDGFAEPSGHLKLPAAMRASFAFAEEGGVYLVDNGQYLLLWLHSQVSPNLLVDLFGEGYDNLAALDPKMHQLPVLQTALNAQVRNIIQFLASQRCSRKVSLQLARQGLDGAEYEFAQALVEDRNNDERSYVDWLVHVHKYIQLEMSGQRKKDEGIGAGIDMAAGMAGLRPHYW</sequence>
<gene>
    <name evidence="16" type="ORF">FN846DRAFT_966004</name>
</gene>
<dbReference type="GO" id="GO:0000149">
    <property type="term" value="F:SNARE binding"/>
    <property type="evidence" value="ECO:0007669"/>
    <property type="project" value="TreeGrafter"/>
</dbReference>
<protein>
    <recommendedName>
        <fullName evidence="18">Sec23/Sec24 family protein</fullName>
    </recommendedName>
</protein>
<dbReference type="GO" id="GO:0005789">
    <property type="term" value="C:endoplasmic reticulum membrane"/>
    <property type="evidence" value="ECO:0007669"/>
    <property type="project" value="UniProtKB-SubCell"/>
</dbReference>
<dbReference type="InParanoid" id="A0A5J5ELB5"/>
<evidence type="ECO:0000259" key="12">
    <source>
        <dbReference type="Pfam" id="PF04810"/>
    </source>
</evidence>
<comment type="function">
    <text evidence="9">Component of the coat protein complex II (COPII) which promotes the formation of transport vesicles from the endoplasmic reticulum (ER). The coat has two main functions, the physical deformation of the endoplasmic reticulum membrane into vesicles and the selection of cargo molecules.</text>
</comment>
<dbReference type="Pfam" id="PF04810">
    <property type="entry name" value="zf-Sec23_Sec24"/>
    <property type="match status" value="1"/>
</dbReference>
<evidence type="ECO:0000259" key="15">
    <source>
        <dbReference type="Pfam" id="PF08033"/>
    </source>
</evidence>
<dbReference type="InterPro" id="IPR036175">
    <property type="entry name" value="Sec23/24_helical_dom_sf"/>
</dbReference>
<dbReference type="InterPro" id="IPR006895">
    <property type="entry name" value="Znf_Sec23_Sec24"/>
</dbReference>
<dbReference type="Pfam" id="PF04815">
    <property type="entry name" value="Sec23_helical"/>
    <property type="match status" value="1"/>
</dbReference>
<dbReference type="Pfam" id="PF04811">
    <property type="entry name" value="Sec23_trunk"/>
    <property type="match status" value="1"/>
</dbReference>
<dbReference type="GO" id="GO:0070971">
    <property type="term" value="C:endoplasmic reticulum exit site"/>
    <property type="evidence" value="ECO:0007669"/>
    <property type="project" value="TreeGrafter"/>
</dbReference>
<dbReference type="Gene3D" id="2.60.40.1670">
    <property type="entry name" value="beta-sandwich domain of Sec23/24"/>
    <property type="match status" value="1"/>
</dbReference>
<dbReference type="Pfam" id="PF08033">
    <property type="entry name" value="Sec23_BS"/>
    <property type="match status" value="1"/>
</dbReference>
<evidence type="ECO:0000256" key="1">
    <source>
        <dbReference type="ARBA" id="ARBA00004255"/>
    </source>
</evidence>
<dbReference type="InterPro" id="IPR012990">
    <property type="entry name" value="Beta-sandwich_Sec23_24"/>
</dbReference>
<dbReference type="InterPro" id="IPR006896">
    <property type="entry name" value="Sec23/24_trunk_dom"/>
</dbReference>
<dbReference type="InterPro" id="IPR029006">
    <property type="entry name" value="ADF-H/Gelsolin-like_dom_sf"/>
</dbReference>
<dbReference type="Gene3D" id="2.30.30.380">
    <property type="entry name" value="Zn-finger domain of Sec23/24"/>
    <property type="match status" value="1"/>
</dbReference>
<dbReference type="Proteomes" id="UP000326924">
    <property type="component" value="Unassembled WGS sequence"/>
</dbReference>
<keyword evidence="17" id="KW-1185">Reference proteome</keyword>